<dbReference type="PANTHER" id="PTHR14015:SF2">
    <property type="entry name" value="OPIOID GROWTH FACTOR RECEPTOR (OGFR) CONSERVED DOMAIN-CONTAINING PROTEIN"/>
    <property type="match status" value="1"/>
</dbReference>
<dbReference type="OrthoDB" id="9030204at2759"/>
<reference evidence="3 4" key="1">
    <citation type="journal article" date="2016" name="Mol. Biol. Evol.">
        <title>Comparative Genomics of Early-Diverging Mushroom-Forming Fungi Provides Insights into the Origins of Lignocellulose Decay Capabilities.</title>
        <authorList>
            <person name="Nagy L.G."/>
            <person name="Riley R."/>
            <person name="Tritt A."/>
            <person name="Adam C."/>
            <person name="Daum C."/>
            <person name="Floudas D."/>
            <person name="Sun H."/>
            <person name="Yadav J.S."/>
            <person name="Pangilinan J."/>
            <person name="Larsson K.H."/>
            <person name="Matsuura K."/>
            <person name="Barry K."/>
            <person name="Labutti K."/>
            <person name="Kuo R."/>
            <person name="Ohm R.A."/>
            <person name="Bhattacharya S.S."/>
            <person name="Shirouzu T."/>
            <person name="Yoshinaga Y."/>
            <person name="Martin F.M."/>
            <person name="Grigoriev I.V."/>
            <person name="Hibbett D.S."/>
        </authorList>
    </citation>
    <scope>NUCLEOTIDE SEQUENCE [LARGE SCALE GENOMIC DNA]</scope>
    <source>
        <strain evidence="3 4">HHB12733</strain>
    </source>
</reference>
<evidence type="ECO:0000313" key="3">
    <source>
        <dbReference type="EMBL" id="KZT58172.1"/>
    </source>
</evidence>
<evidence type="ECO:0000313" key="4">
    <source>
        <dbReference type="Proteomes" id="UP000076842"/>
    </source>
</evidence>
<proteinExistence type="inferred from homology"/>
<accession>A0A165GK35</accession>
<keyword evidence="4" id="KW-1185">Reference proteome</keyword>
<dbReference type="GO" id="GO:0140625">
    <property type="term" value="F:opioid growth factor receptor activity"/>
    <property type="evidence" value="ECO:0007669"/>
    <property type="project" value="InterPro"/>
</dbReference>
<protein>
    <recommendedName>
        <fullName evidence="2">Opioid growth factor receptor (OGFr) conserved domain-containing protein</fullName>
    </recommendedName>
</protein>
<comment type="similarity">
    <text evidence="1">Belongs to the opioid growth factor receptor family.</text>
</comment>
<dbReference type="InterPro" id="IPR039574">
    <property type="entry name" value="OGFr"/>
</dbReference>
<feature type="non-terminal residue" evidence="3">
    <location>
        <position position="223"/>
    </location>
</feature>
<dbReference type="AlphaFoldDB" id="A0A165GK35"/>
<feature type="domain" description="Opioid growth factor receptor (OGFr) conserved" evidence="2">
    <location>
        <begin position="23"/>
        <end position="213"/>
    </location>
</feature>
<dbReference type="InterPro" id="IPR006757">
    <property type="entry name" value="OGF_rcpt"/>
</dbReference>
<sequence>LSRDMRDFLLAYPSQLRSPPSQCPNYTFYSAPPPSTNGVISMQTELRGDWDQLEWKHDFVQWLFPIREQGVNPRARPLQVHEIGRMKDSELVMERFRESYEIMLAFYGLRLVDPATGELDVTLAPDKSDGGWPARFYNLEHSMHNYLRITRILKSLHELGHAHYVPSFLLFILALQHPSPTDTHPKPRLRSAGLVRSMDGYWRYCIRDEGVREWVRGTIEKVR</sequence>
<feature type="non-terminal residue" evidence="3">
    <location>
        <position position="1"/>
    </location>
</feature>
<organism evidence="3 4">
    <name type="scientific">Calocera cornea HHB12733</name>
    <dbReference type="NCBI Taxonomy" id="1353952"/>
    <lineage>
        <taxon>Eukaryota</taxon>
        <taxon>Fungi</taxon>
        <taxon>Dikarya</taxon>
        <taxon>Basidiomycota</taxon>
        <taxon>Agaricomycotina</taxon>
        <taxon>Dacrymycetes</taxon>
        <taxon>Dacrymycetales</taxon>
        <taxon>Dacrymycetaceae</taxon>
        <taxon>Calocera</taxon>
    </lineage>
</organism>
<dbReference type="GO" id="GO:0016020">
    <property type="term" value="C:membrane"/>
    <property type="evidence" value="ECO:0007669"/>
    <property type="project" value="InterPro"/>
</dbReference>
<evidence type="ECO:0000259" key="2">
    <source>
        <dbReference type="Pfam" id="PF04664"/>
    </source>
</evidence>
<dbReference type="Pfam" id="PF04664">
    <property type="entry name" value="OGFr_N"/>
    <property type="match status" value="1"/>
</dbReference>
<dbReference type="EMBL" id="KV423954">
    <property type="protein sequence ID" value="KZT58172.1"/>
    <property type="molecule type" value="Genomic_DNA"/>
</dbReference>
<evidence type="ECO:0000256" key="1">
    <source>
        <dbReference type="ARBA" id="ARBA00010365"/>
    </source>
</evidence>
<dbReference type="InParanoid" id="A0A165GK35"/>
<dbReference type="Proteomes" id="UP000076842">
    <property type="component" value="Unassembled WGS sequence"/>
</dbReference>
<dbReference type="PANTHER" id="PTHR14015">
    <property type="entry name" value="OPIOID GROWTH FACTOR RECEPTOR OGFR ZETA-TYPE OPIOID RECEPTOR"/>
    <property type="match status" value="1"/>
</dbReference>
<gene>
    <name evidence="3" type="ORF">CALCODRAFT_411204</name>
</gene>
<name>A0A165GK35_9BASI</name>